<dbReference type="InParanoid" id="A0A067QXS3"/>
<evidence type="ECO:0000313" key="2">
    <source>
        <dbReference type="Proteomes" id="UP000027135"/>
    </source>
</evidence>
<organism evidence="1 2">
    <name type="scientific">Zootermopsis nevadensis</name>
    <name type="common">Dampwood termite</name>
    <dbReference type="NCBI Taxonomy" id="136037"/>
    <lineage>
        <taxon>Eukaryota</taxon>
        <taxon>Metazoa</taxon>
        <taxon>Ecdysozoa</taxon>
        <taxon>Arthropoda</taxon>
        <taxon>Hexapoda</taxon>
        <taxon>Insecta</taxon>
        <taxon>Pterygota</taxon>
        <taxon>Neoptera</taxon>
        <taxon>Polyneoptera</taxon>
        <taxon>Dictyoptera</taxon>
        <taxon>Blattodea</taxon>
        <taxon>Blattoidea</taxon>
        <taxon>Termitoidae</taxon>
        <taxon>Termopsidae</taxon>
        <taxon>Zootermopsis</taxon>
    </lineage>
</organism>
<dbReference type="Proteomes" id="UP000027135">
    <property type="component" value="Unassembled WGS sequence"/>
</dbReference>
<reference evidence="1 2" key="1">
    <citation type="journal article" date="2014" name="Nat. Commun.">
        <title>Molecular traces of alternative social organization in a termite genome.</title>
        <authorList>
            <person name="Terrapon N."/>
            <person name="Li C."/>
            <person name="Robertson H.M."/>
            <person name="Ji L."/>
            <person name="Meng X."/>
            <person name="Booth W."/>
            <person name="Chen Z."/>
            <person name="Childers C.P."/>
            <person name="Glastad K.M."/>
            <person name="Gokhale K."/>
            <person name="Gowin J."/>
            <person name="Gronenberg W."/>
            <person name="Hermansen R.A."/>
            <person name="Hu H."/>
            <person name="Hunt B.G."/>
            <person name="Huylmans A.K."/>
            <person name="Khalil S.M."/>
            <person name="Mitchell R.D."/>
            <person name="Munoz-Torres M.C."/>
            <person name="Mustard J.A."/>
            <person name="Pan H."/>
            <person name="Reese J.T."/>
            <person name="Scharf M.E."/>
            <person name="Sun F."/>
            <person name="Vogel H."/>
            <person name="Xiao J."/>
            <person name="Yang W."/>
            <person name="Yang Z."/>
            <person name="Yang Z."/>
            <person name="Zhou J."/>
            <person name="Zhu J."/>
            <person name="Brent C.S."/>
            <person name="Elsik C.G."/>
            <person name="Goodisman M.A."/>
            <person name="Liberles D.A."/>
            <person name="Roe R.M."/>
            <person name="Vargo E.L."/>
            <person name="Vilcinskas A."/>
            <person name="Wang J."/>
            <person name="Bornberg-Bauer E."/>
            <person name="Korb J."/>
            <person name="Zhang G."/>
            <person name="Liebig J."/>
        </authorList>
    </citation>
    <scope>NUCLEOTIDE SEQUENCE [LARGE SCALE GENOMIC DNA]</scope>
    <source>
        <tissue evidence="1">Whole organism</tissue>
    </source>
</reference>
<dbReference type="AlphaFoldDB" id="A0A067QXS3"/>
<evidence type="ECO:0000313" key="1">
    <source>
        <dbReference type="EMBL" id="KDR15261.1"/>
    </source>
</evidence>
<keyword evidence="2" id="KW-1185">Reference proteome</keyword>
<proteinExistence type="predicted"/>
<sequence>MKDLSVVSLIPEFSGAINGAGKVVSWAGDDNIYAANIKLTGVAKTFYTGSTEFHVENTTWERFKQRLQDIMQDQFHYLQLLTVKQRKDADSQTFVDRVRTLAKKTLPSSRIPAVQDRARKATIVGVGPWIASRHFNAGKV</sequence>
<name>A0A067QXS3_ZOONE</name>
<dbReference type="EMBL" id="KK852836">
    <property type="protein sequence ID" value="KDR15261.1"/>
    <property type="molecule type" value="Genomic_DNA"/>
</dbReference>
<protein>
    <submittedName>
        <fullName evidence="1">Uncharacterized protein</fullName>
    </submittedName>
</protein>
<accession>A0A067QXS3</accession>
<gene>
    <name evidence="1" type="ORF">L798_10640</name>
</gene>